<dbReference type="PANTHER" id="PTHR30535">
    <property type="entry name" value="VITAMIN B12-BINDING PROTEIN"/>
    <property type="match status" value="1"/>
</dbReference>
<comment type="caution">
    <text evidence="3">The sequence shown here is derived from an EMBL/GenBank/DDBJ whole genome shotgun (WGS) entry which is preliminary data.</text>
</comment>
<dbReference type="EMBL" id="BAABBN010000007">
    <property type="protein sequence ID" value="GAA3930766.1"/>
    <property type="molecule type" value="Genomic_DNA"/>
</dbReference>
<keyword evidence="1" id="KW-0732">Signal</keyword>
<feature type="domain" description="Fe/B12 periplasmic-binding" evidence="2">
    <location>
        <begin position="48"/>
        <end position="354"/>
    </location>
</feature>
<dbReference type="Proteomes" id="UP001501565">
    <property type="component" value="Unassembled WGS sequence"/>
</dbReference>
<dbReference type="Pfam" id="PF01497">
    <property type="entry name" value="Peripla_BP_2"/>
    <property type="match status" value="1"/>
</dbReference>
<keyword evidence="4" id="KW-1185">Reference proteome</keyword>
<proteinExistence type="predicted"/>
<accession>A0ABP7MVL8</accession>
<dbReference type="PROSITE" id="PS50983">
    <property type="entry name" value="FE_B12_PBP"/>
    <property type="match status" value="1"/>
</dbReference>
<evidence type="ECO:0000313" key="3">
    <source>
        <dbReference type="EMBL" id="GAA3930766.1"/>
    </source>
</evidence>
<evidence type="ECO:0000313" key="4">
    <source>
        <dbReference type="Proteomes" id="UP001501565"/>
    </source>
</evidence>
<dbReference type="InterPro" id="IPR050902">
    <property type="entry name" value="ABC_Transporter_SBP"/>
</dbReference>
<feature type="signal peptide" evidence="1">
    <location>
        <begin position="1"/>
        <end position="28"/>
    </location>
</feature>
<organism evidence="3 4">
    <name type="scientific">Litoribacillus peritrichatus</name>
    <dbReference type="NCBI Taxonomy" id="718191"/>
    <lineage>
        <taxon>Bacteria</taxon>
        <taxon>Pseudomonadati</taxon>
        <taxon>Pseudomonadota</taxon>
        <taxon>Gammaproteobacteria</taxon>
        <taxon>Oceanospirillales</taxon>
        <taxon>Oceanospirillaceae</taxon>
        <taxon>Litoribacillus</taxon>
    </lineage>
</organism>
<name>A0ABP7MVL8_9GAMM</name>
<feature type="chain" id="PRO_5045313306" evidence="1">
    <location>
        <begin position="29"/>
        <end position="381"/>
    </location>
</feature>
<protein>
    <submittedName>
        <fullName evidence="3">Iron-siderophore ABC transporter substrate-binding protein YiuA</fullName>
    </submittedName>
</protein>
<evidence type="ECO:0000259" key="2">
    <source>
        <dbReference type="PROSITE" id="PS50983"/>
    </source>
</evidence>
<dbReference type="PANTHER" id="PTHR30535:SF34">
    <property type="entry name" value="MOLYBDATE-BINDING PROTEIN MOLA"/>
    <property type="match status" value="1"/>
</dbReference>
<dbReference type="InterPro" id="IPR002491">
    <property type="entry name" value="ABC_transptr_periplasmic_BD"/>
</dbReference>
<reference evidence="4" key="1">
    <citation type="journal article" date="2019" name="Int. J. Syst. Evol. Microbiol.">
        <title>The Global Catalogue of Microorganisms (GCM) 10K type strain sequencing project: providing services to taxonomists for standard genome sequencing and annotation.</title>
        <authorList>
            <consortium name="The Broad Institute Genomics Platform"/>
            <consortium name="The Broad Institute Genome Sequencing Center for Infectious Disease"/>
            <person name="Wu L."/>
            <person name="Ma J."/>
        </authorList>
    </citation>
    <scope>NUCLEOTIDE SEQUENCE [LARGE SCALE GENOMIC DNA]</scope>
    <source>
        <strain evidence="4">JCM 17551</strain>
    </source>
</reference>
<gene>
    <name evidence="3" type="primary">yiuA_2</name>
    <name evidence="3" type="ORF">GCM10022277_29340</name>
</gene>
<dbReference type="Gene3D" id="3.40.50.1980">
    <property type="entry name" value="Nitrogenase molybdenum iron protein domain"/>
    <property type="match status" value="2"/>
</dbReference>
<dbReference type="SUPFAM" id="SSF53807">
    <property type="entry name" value="Helical backbone' metal receptor"/>
    <property type="match status" value="1"/>
</dbReference>
<evidence type="ECO:0000256" key="1">
    <source>
        <dbReference type="SAM" id="SignalP"/>
    </source>
</evidence>
<sequence>MKNPMKRPLLRTLIALLLATASLSTVHAEIHFTDIAGRAITLQQPAKKIILGEGRFLAILGVLGVEQPLDKIAGMMNEFRLYDPAGFQQFKTAYPEIEDIPTFGQTNESSVSVEKIILLKPEVAIFGLNGHGPGARSKHIIDQLTAVGIKIVFIDFREDPINNTAKSVEIVGKVLGFEASAQRYAERYRSSIATIQQRVATLSTKDYPKVLFDLRASAKQTCCMSVAKGMFADMARIAGGTSIADGLLTGSVGQLSTEHVLSTHFDFYVATSSGSETQNTEGHYESPVLGAAVSQNRARQSLTDLIKLRQFTELDAMQAGNAYGLWHHFYNSPLNLYAIEKLATWLHPALFADLNPEHTLNELLHGFGPIQLEGTYAINLK</sequence>